<keyword evidence="12 14" id="KW-0456">Lyase</keyword>
<evidence type="ECO:0000256" key="12">
    <source>
        <dbReference type="ARBA" id="ARBA00023239"/>
    </source>
</evidence>
<evidence type="ECO:0000256" key="5">
    <source>
        <dbReference type="ARBA" id="ARBA00022729"/>
    </source>
</evidence>
<evidence type="ECO:0000313" key="21">
    <source>
        <dbReference type="Proteomes" id="UP001195483"/>
    </source>
</evidence>
<dbReference type="GO" id="GO:0001653">
    <property type="term" value="F:peptide receptor activity"/>
    <property type="evidence" value="ECO:0007669"/>
    <property type="project" value="TreeGrafter"/>
</dbReference>
<keyword evidence="9" id="KW-0472">Membrane</keyword>
<evidence type="ECO:0000256" key="2">
    <source>
        <dbReference type="ARBA" id="ARBA00004479"/>
    </source>
</evidence>
<dbReference type="GO" id="GO:0004383">
    <property type="term" value="F:guanylate cyclase activity"/>
    <property type="evidence" value="ECO:0007669"/>
    <property type="project" value="UniProtKB-EC"/>
</dbReference>
<dbReference type="Gene3D" id="3.30.70.1230">
    <property type="entry name" value="Nucleotide cyclase"/>
    <property type="match status" value="1"/>
</dbReference>
<reference evidence="20" key="2">
    <citation type="journal article" date="2021" name="Genome Biol. Evol.">
        <title>Developing a high-quality reference genome for a parasitic bivalve with doubly uniparental inheritance (Bivalvia: Unionida).</title>
        <authorList>
            <person name="Smith C.H."/>
        </authorList>
    </citation>
    <scope>NUCLEOTIDE SEQUENCE</scope>
    <source>
        <strain evidence="20">CHS0354</strain>
        <tissue evidence="20">Mantle</tissue>
    </source>
</reference>
<dbReference type="GO" id="GO:0005524">
    <property type="term" value="F:ATP binding"/>
    <property type="evidence" value="ECO:0007669"/>
    <property type="project" value="InterPro"/>
</dbReference>
<dbReference type="InterPro" id="IPR001054">
    <property type="entry name" value="A/G_cyclase"/>
</dbReference>
<keyword evidence="8" id="KW-0342">GTP-binding</keyword>
<dbReference type="PANTHER" id="PTHR11920:SF335">
    <property type="entry name" value="GUANYLATE CYCLASE"/>
    <property type="match status" value="1"/>
</dbReference>
<comment type="subcellular location">
    <subcellularLocation>
        <location evidence="2">Membrane</location>
        <topology evidence="2">Single-pass type I membrane protein</topology>
    </subcellularLocation>
</comment>
<evidence type="ECO:0000256" key="6">
    <source>
        <dbReference type="ARBA" id="ARBA00022741"/>
    </source>
</evidence>
<feature type="domain" description="Protein kinase" evidence="18">
    <location>
        <begin position="3"/>
        <end position="268"/>
    </location>
</feature>
<keyword evidence="21" id="KW-1185">Reference proteome</keyword>
<dbReference type="InterPro" id="IPR000719">
    <property type="entry name" value="Prot_kinase_dom"/>
</dbReference>
<name>A0AAE0VV13_9BIVA</name>
<dbReference type="GO" id="GO:0005886">
    <property type="term" value="C:plasma membrane"/>
    <property type="evidence" value="ECO:0007669"/>
    <property type="project" value="TreeGrafter"/>
</dbReference>
<organism evidence="20 21">
    <name type="scientific">Potamilus streckersoni</name>
    <dbReference type="NCBI Taxonomy" id="2493646"/>
    <lineage>
        <taxon>Eukaryota</taxon>
        <taxon>Metazoa</taxon>
        <taxon>Spiralia</taxon>
        <taxon>Lophotrochozoa</taxon>
        <taxon>Mollusca</taxon>
        <taxon>Bivalvia</taxon>
        <taxon>Autobranchia</taxon>
        <taxon>Heteroconchia</taxon>
        <taxon>Palaeoheterodonta</taxon>
        <taxon>Unionida</taxon>
        <taxon>Unionoidea</taxon>
        <taxon>Unionidae</taxon>
        <taxon>Ambleminae</taxon>
        <taxon>Lampsilini</taxon>
        <taxon>Potamilus</taxon>
    </lineage>
</organism>
<dbReference type="SUPFAM" id="SSF55073">
    <property type="entry name" value="Nucleotide cyclase"/>
    <property type="match status" value="1"/>
</dbReference>
<dbReference type="GO" id="GO:0004016">
    <property type="term" value="F:adenylate cyclase activity"/>
    <property type="evidence" value="ECO:0007669"/>
    <property type="project" value="TreeGrafter"/>
</dbReference>
<keyword evidence="7" id="KW-1133">Transmembrane helix</keyword>
<evidence type="ECO:0000256" key="7">
    <source>
        <dbReference type="ARBA" id="ARBA00022989"/>
    </source>
</evidence>
<evidence type="ECO:0000256" key="1">
    <source>
        <dbReference type="ARBA" id="ARBA00001436"/>
    </source>
</evidence>
<evidence type="ECO:0000259" key="19">
    <source>
        <dbReference type="PROSITE" id="PS50125"/>
    </source>
</evidence>
<dbReference type="PROSITE" id="PS50011">
    <property type="entry name" value="PROTEIN_KINASE_DOM"/>
    <property type="match status" value="1"/>
</dbReference>
<evidence type="ECO:0000256" key="13">
    <source>
        <dbReference type="ARBA" id="ARBA00023293"/>
    </source>
</evidence>
<dbReference type="InterPro" id="IPR001245">
    <property type="entry name" value="Ser-Thr/Tyr_kinase_cat_dom"/>
</dbReference>
<evidence type="ECO:0000256" key="9">
    <source>
        <dbReference type="ARBA" id="ARBA00023136"/>
    </source>
</evidence>
<dbReference type="GO" id="GO:0035556">
    <property type="term" value="P:intracellular signal transduction"/>
    <property type="evidence" value="ECO:0007669"/>
    <property type="project" value="InterPro"/>
</dbReference>
<dbReference type="SUPFAM" id="SSF56112">
    <property type="entry name" value="Protein kinase-like (PK-like)"/>
    <property type="match status" value="1"/>
</dbReference>
<evidence type="ECO:0000259" key="18">
    <source>
        <dbReference type="PROSITE" id="PS50011"/>
    </source>
</evidence>
<dbReference type="Pfam" id="PF07714">
    <property type="entry name" value="PK_Tyr_Ser-Thr"/>
    <property type="match status" value="1"/>
</dbReference>
<dbReference type="PANTHER" id="PTHR11920">
    <property type="entry name" value="GUANYLYL CYCLASE"/>
    <property type="match status" value="1"/>
</dbReference>
<evidence type="ECO:0000256" key="16">
    <source>
        <dbReference type="SAM" id="Coils"/>
    </source>
</evidence>
<reference evidence="20" key="1">
    <citation type="journal article" date="2021" name="Genome Biol. Evol.">
        <title>A High-Quality Reference Genome for a Parasitic Bivalve with Doubly Uniparental Inheritance (Bivalvia: Unionida).</title>
        <authorList>
            <person name="Smith C.H."/>
        </authorList>
    </citation>
    <scope>NUCLEOTIDE SEQUENCE</scope>
    <source>
        <strain evidence="20">CHS0354</strain>
    </source>
</reference>
<evidence type="ECO:0000256" key="15">
    <source>
        <dbReference type="RuleBase" id="RU003431"/>
    </source>
</evidence>
<proteinExistence type="inferred from homology"/>
<evidence type="ECO:0000256" key="4">
    <source>
        <dbReference type="ARBA" id="ARBA00022692"/>
    </source>
</evidence>
<keyword evidence="16" id="KW-0175">Coiled coil</keyword>
<keyword evidence="4" id="KW-0812">Transmembrane</keyword>
<reference evidence="20" key="3">
    <citation type="submission" date="2023-05" db="EMBL/GenBank/DDBJ databases">
        <authorList>
            <person name="Smith C.H."/>
        </authorList>
    </citation>
    <scope>NUCLEOTIDE SEQUENCE</scope>
    <source>
        <strain evidence="20">CHS0354</strain>
        <tissue evidence="20">Mantle</tissue>
    </source>
</reference>
<dbReference type="InterPro" id="IPR011009">
    <property type="entry name" value="Kinase-like_dom_sf"/>
</dbReference>
<dbReference type="FunFam" id="3.30.70.1230:FF:000019">
    <property type="entry name" value="Guanylate cyclase"/>
    <property type="match status" value="1"/>
</dbReference>
<dbReference type="FunFam" id="1.10.510.10:FF:000420">
    <property type="entry name" value="Guanylate cyclase"/>
    <property type="match status" value="1"/>
</dbReference>
<evidence type="ECO:0000313" key="20">
    <source>
        <dbReference type="EMBL" id="KAK3591718.1"/>
    </source>
</evidence>
<keyword evidence="10" id="KW-0675">Receptor</keyword>
<dbReference type="CDD" id="cd14042">
    <property type="entry name" value="PK_GC-A_B"/>
    <property type="match status" value="1"/>
</dbReference>
<evidence type="ECO:0000256" key="11">
    <source>
        <dbReference type="ARBA" id="ARBA00023180"/>
    </source>
</evidence>
<comment type="caution">
    <text evidence="20">The sequence shown here is derived from an EMBL/GenBank/DDBJ whole genome shotgun (WGS) entry which is preliminary data.</text>
</comment>
<comment type="catalytic activity">
    <reaction evidence="1 15">
        <text>GTP = 3',5'-cyclic GMP + diphosphate</text>
        <dbReference type="Rhea" id="RHEA:13665"/>
        <dbReference type="ChEBI" id="CHEBI:33019"/>
        <dbReference type="ChEBI" id="CHEBI:37565"/>
        <dbReference type="ChEBI" id="CHEBI:57746"/>
        <dbReference type="EC" id="4.6.1.2"/>
    </reaction>
</comment>
<dbReference type="GO" id="GO:0004672">
    <property type="term" value="F:protein kinase activity"/>
    <property type="evidence" value="ECO:0007669"/>
    <property type="project" value="InterPro"/>
</dbReference>
<dbReference type="SMART" id="SM00044">
    <property type="entry name" value="CYCc"/>
    <property type="match status" value="1"/>
</dbReference>
<dbReference type="Proteomes" id="UP001195483">
    <property type="component" value="Unassembled WGS sequence"/>
</dbReference>
<evidence type="ECO:0000256" key="10">
    <source>
        <dbReference type="ARBA" id="ARBA00023170"/>
    </source>
</evidence>
<keyword evidence="13 15" id="KW-0141">cGMP biosynthesis</keyword>
<dbReference type="Pfam" id="PF00211">
    <property type="entry name" value="Guanylate_cyc"/>
    <property type="match status" value="1"/>
</dbReference>
<keyword evidence="6" id="KW-0547">Nucleotide-binding</keyword>
<dbReference type="EC" id="4.6.1.2" evidence="3 15"/>
<dbReference type="EMBL" id="JAEAOA010001196">
    <property type="protein sequence ID" value="KAK3591718.1"/>
    <property type="molecule type" value="Genomic_DNA"/>
</dbReference>
<comment type="similarity">
    <text evidence="14">Belongs to the adenylyl cyclase class-4/guanylyl cyclase family.</text>
</comment>
<evidence type="ECO:0000256" key="17">
    <source>
        <dbReference type="SAM" id="MobiDB-lite"/>
    </source>
</evidence>
<protein>
    <recommendedName>
        <fullName evidence="3 15">Guanylate cyclase</fullName>
        <ecNumber evidence="3 15">4.6.1.2</ecNumber>
    </recommendedName>
</protein>
<evidence type="ECO:0000256" key="8">
    <source>
        <dbReference type="ARBA" id="ARBA00023134"/>
    </source>
</evidence>
<feature type="domain" description="Guanylate cyclase" evidence="19">
    <location>
        <begin position="339"/>
        <end position="469"/>
    </location>
</feature>
<dbReference type="PROSITE" id="PS50125">
    <property type="entry name" value="GUANYLATE_CYCLASE_2"/>
    <property type="match status" value="1"/>
</dbReference>
<dbReference type="Gene3D" id="6.10.250.780">
    <property type="match status" value="1"/>
</dbReference>
<dbReference type="Gene3D" id="1.10.510.10">
    <property type="entry name" value="Transferase(Phosphotransferase) domain 1"/>
    <property type="match status" value="1"/>
</dbReference>
<gene>
    <name evidence="20" type="ORF">CHS0354_019483</name>
</gene>
<keyword evidence="5" id="KW-0732">Signal</keyword>
<dbReference type="InterPro" id="IPR018297">
    <property type="entry name" value="A/G_cyclase_CS"/>
</dbReference>
<keyword evidence="11" id="KW-0325">Glycoprotein</keyword>
<dbReference type="GO" id="GO:0005525">
    <property type="term" value="F:GTP binding"/>
    <property type="evidence" value="ECO:0007669"/>
    <property type="project" value="UniProtKB-KW"/>
</dbReference>
<accession>A0AAE0VV13</accession>
<dbReference type="InterPro" id="IPR050401">
    <property type="entry name" value="Cyclic_nucleotide_synthase"/>
</dbReference>
<evidence type="ECO:0000256" key="14">
    <source>
        <dbReference type="RuleBase" id="RU000405"/>
    </source>
</evidence>
<feature type="coiled-coil region" evidence="16">
    <location>
        <begin position="276"/>
        <end position="303"/>
    </location>
</feature>
<sequence>MTLTQLSIDSRMSFTQVYAKTGTYKGQLVALKMYEKRNLQINRKMQKEMKLMRDLRHTNTNAFLGTCIDPPYFIIVTEYCPKGSLLDILENEDLKLDDMFIASLVKDIIQGMIFIHDSELHYHGNLKSSNCVVNSRWSLQITDFGLLEVRAGTYKQEDEHAYYRNLFWKAPEHLRKSPLAGSPKGDVYSFAIILHEIFGRAGPFGYSRMSPREVIERVKAPSTIPYRPNIEQLTCDKYIIECMISCWDENPDERPDFRQVWRNLQPLRHGMKRNIFDNMMAMMEKYQENLEEIVAERTTLLIEEKKKTEALLLRMLPRSVADQLKRGESVIPESYNCVTIYFSDICSFTQLSAASTPMEVVNMLNDLYTTFDGIIRNYDVYKVETIGDAYMVVSGLPIRNGDDHAGEIASMSLHLLRAIKSFKIRHRPNEQLSLRIGMHSGPCVAGVVGLTMPRYTLFGDTVNTASRMETNGEPMKIHCSEESKKLLDKLGGYKIEPRGNVAMKGKGELFTYWLLDEDESVRQQRTTLSNKSLLSLCESQPCTPTTSARCLTCFKNNYRSSPRPGPQVDVLNDNEETNNINSDSDTNFLDLIKMSAIIKSTRSDSPKHFFQQALRSDSPKTCHTIQGHEKIKTNGVLRDNFANKSSSGSNLQRQEISMNPYQEVEDGQTETDSLLVRTHSLGNKPKWRPNSPLRKGVVPSLDGTNVDEFQLDYRSTESLQTSIV</sequence>
<dbReference type="GO" id="GO:0007168">
    <property type="term" value="P:receptor guanylyl cyclase signaling pathway"/>
    <property type="evidence" value="ECO:0007669"/>
    <property type="project" value="TreeGrafter"/>
</dbReference>
<feature type="region of interest" description="Disordered" evidence="17">
    <location>
        <begin position="681"/>
        <end position="700"/>
    </location>
</feature>
<dbReference type="AlphaFoldDB" id="A0AAE0VV13"/>
<dbReference type="CDD" id="cd07302">
    <property type="entry name" value="CHD"/>
    <property type="match status" value="1"/>
</dbReference>
<dbReference type="PROSITE" id="PS00452">
    <property type="entry name" value="GUANYLATE_CYCLASE_1"/>
    <property type="match status" value="1"/>
</dbReference>
<evidence type="ECO:0000256" key="3">
    <source>
        <dbReference type="ARBA" id="ARBA00012202"/>
    </source>
</evidence>
<dbReference type="InterPro" id="IPR029787">
    <property type="entry name" value="Nucleotide_cyclase"/>
</dbReference>